<accession>A0A7Z8Y4H1</accession>
<dbReference type="InterPro" id="IPR001753">
    <property type="entry name" value="Enoyl-CoA_hydra/iso"/>
</dbReference>
<organism evidence="2 3">
    <name type="scientific">Brevundimonas mediterranea</name>
    <dbReference type="NCBI Taxonomy" id="74329"/>
    <lineage>
        <taxon>Bacteria</taxon>
        <taxon>Pseudomonadati</taxon>
        <taxon>Pseudomonadota</taxon>
        <taxon>Alphaproteobacteria</taxon>
        <taxon>Caulobacterales</taxon>
        <taxon>Caulobacteraceae</taxon>
        <taxon>Brevundimonas</taxon>
    </lineage>
</organism>
<dbReference type="NCBIfam" id="NF005126">
    <property type="entry name" value="PRK06563.1"/>
    <property type="match status" value="1"/>
</dbReference>
<evidence type="ECO:0000313" key="2">
    <source>
        <dbReference type="EMBL" id="VDC50515.1"/>
    </source>
</evidence>
<dbReference type="Proteomes" id="UP000289220">
    <property type="component" value="Unassembled WGS sequence"/>
</dbReference>
<proteinExistence type="inferred from homology"/>
<dbReference type="Pfam" id="PF00378">
    <property type="entry name" value="ECH_1"/>
    <property type="match status" value="1"/>
</dbReference>
<comment type="caution">
    <text evidence="2">The sequence shown here is derived from an EMBL/GenBank/DDBJ whole genome shotgun (WGS) entry which is preliminary data.</text>
</comment>
<dbReference type="InterPro" id="IPR029045">
    <property type="entry name" value="ClpP/crotonase-like_dom_sf"/>
</dbReference>
<name>A0A7Z8Y4H1_9CAUL</name>
<evidence type="ECO:0000313" key="3">
    <source>
        <dbReference type="Proteomes" id="UP000289220"/>
    </source>
</evidence>
<protein>
    <submittedName>
        <fullName evidence="2">2,3-dehydroadipyl-CoA hydratase</fullName>
    </submittedName>
</protein>
<dbReference type="AlphaFoldDB" id="A0A7Z8Y4H1"/>
<evidence type="ECO:0000256" key="1">
    <source>
        <dbReference type="ARBA" id="ARBA00005254"/>
    </source>
</evidence>
<dbReference type="RefSeq" id="WP_154725318.1">
    <property type="nucleotide sequence ID" value="NZ_UXHF01000003.1"/>
</dbReference>
<dbReference type="EMBL" id="UXHF01000003">
    <property type="protein sequence ID" value="VDC50515.1"/>
    <property type="molecule type" value="Genomic_DNA"/>
</dbReference>
<sequence length="261" mass="27905">MSTPETLTLEKRGHVFLIGLNRPEKKNAFTLKMLRELSDAVGEYEADPELRAAVLFAHGPDFTAGLDLMDVAPAMAGGEGILAEGAYDPLGVHGKARTKPLIAAVQGLCLTVGIEFMLAADIAVVADNARLAQIEIKRGIFPFGGASQRWVAASGWGNAMRYLLTGDELDGATAYRLGMAQELLPADQILAKAIEIAETVAAQAPLGVEATLRSARLGVEQGDKAAFAQLVPEIRRLMATEDAQEGVMSFMQRRQAVFKGR</sequence>
<dbReference type="PANTHER" id="PTHR43802">
    <property type="entry name" value="ENOYL-COA HYDRATASE"/>
    <property type="match status" value="1"/>
</dbReference>
<dbReference type="Gene3D" id="1.10.12.10">
    <property type="entry name" value="Lyase 2-enoyl-coa Hydratase, Chain A, domain 2"/>
    <property type="match status" value="1"/>
</dbReference>
<comment type="similarity">
    <text evidence="1">Belongs to the enoyl-CoA hydratase/isomerase family.</text>
</comment>
<reference evidence="2 3" key="1">
    <citation type="submission" date="2018-11" db="EMBL/GenBank/DDBJ databases">
        <authorList>
            <person name="Peiro R."/>
            <person name="Begona"/>
            <person name="Cbmso G."/>
            <person name="Lopez M."/>
            <person name="Gonzalez S."/>
            <person name="Sacristan E."/>
            <person name="Castillo E."/>
        </authorList>
    </citation>
    <scope>NUCLEOTIDE SEQUENCE [LARGE SCALE GENOMIC DNA]</scope>
    <source>
        <strain evidence="2">Brev_genome</strain>
    </source>
</reference>
<dbReference type="Gene3D" id="3.90.226.10">
    <property type="entry name" value="2-enoyl-CoA Hydratase, Chain A, domain 1"/>
    <property type="match status" value="1"/>
</dbReference>
<dbReference type="SUPFAM" id="SSF52096">
    <property type="entry name" value="ClpP/crotonase"/>
    <property type="match status" value="1"/>
</dbReference>
<keyword evidence="3" id="KW-1185">Reference proteome</keyword>
<dbReference type="CDD" id="cd06558">
    <property type="entry name" value="crotonase-like"/>
    <property type="match status" value="1"/>
</dbReference>
<dbReference type="GO" id="GO:0003824">
    <property type="term" value="F:catalytic activity"/>
    <property type="evidence" value="ECO:0007669"/>
    <property type="project" value="UniProtKB-ARBA"/>
</dbReference>
<dbReference type="PANTHER" id="PTHR43802:SF1">
    <property type="entry name" value="IP11341P-RELATED"/>
    <property type="match status" value="1"/>
</dbReference>
<gene>
    <name evidence="2" type="primary">paaF_1</name>
    <name evidence="2" type="ORF">BREV_BREV_00262</name>
</gene>
<dbReference type="InterPro" id="IPR014748">
    <property type="entry name" value="Enoyl-CoA_hydra_C"/>
</dbReference>